<feature type="transmembrane region" description="Helical" evidence="6">
    <location>
        <begin position="194"/>
        <end position="212"/>
    </location>
</feature>
<organism evidence="8 9">
    <name type="scientific">Basidiobolus ranarum</name>
    <dbReference type="NCBI Taxonomy" id="34480"/>
    <lineage>
        <taxon>Eukaryota</taxon>
        <taxon>Fungi</taxon>
        <taxon>Fungi incertae sedis</taxon>
        <taxon>Zoopagomycota</taxon>
        <taxon>Entomophthoromycotina</taxon>
        <taxon>Basidiobolomycetes</taxon>
        <taxon>Basidiobolales</taxon>
        <taxon>Basidiobolaceae</taxon>
        <taxon>Basidiobolus</taxon>
    </lineage>
</organism>
<evidence type="ECO:0000256" key="5">
    <source>
        <dbReference type="ARBA" id="ARBA00032658"/>
    </source>
</evidence>
<comment type="subcellular location">
    <subcellularLocation>
        <location evidence="1">Endomembrane system</location>
        <topology evidence="1">Multi-pass membrane protein</topology>
    </subcellularLocation>
</comment>
<gene>
    <name evidence="8" type="ORF">K7432_002857</name>
</gene>
<feature type="domain" description="Peptidase M50" evidence="7">
    <location>
        <begin position="165"/>
        <end position="513"/>
    </location>
</feature>
<evidence type="ECO:0000256" key="4">
    <source>
        <dbReference type="ARBA" id="ARBA00023136"/>
    </source>
</evidence>
<keyword evidence="3 6" id="KW-1133">Transmembrane helix</keyword>
<accession>A0ABR2W747</accession>
<proteinExistence type="predicted"/>
<dbReference type="InterPro" id="IPR001193">
    <property type="entry name" value="MBTPS2"/>
</dbReference>
<dbReference type="PANTHER" id="PTHR13325:SF3">
    <property type="entry name" value="MEMBRANE-BOUND TRANSCRIPTION FACTOR SITE-2 PROTEASE"/>
    <property type="match status" value="1"/>
</dbReference>
<evidence type="ECO:0000259" key="7">
    <source>
        <dbReference type="Pfam" id="PF02163"/>
    </source>
</evidence>
<evidence type="ECO:0000313" key="8">
    <source>
        <dbReference type="EMBL" id="KAK9722185.1"/>
    </source>
</evidence>
<dbReference type="PRINTS" id="PR01000">
    <property type="entry name" value="SREBPS2PTASE"/>
</dbReference>
<evidence type="ECO:0000256" key="2">
    <source>
        <dbReference type="ARBA" id="ARBA00022692"/>
    </source>
</evidence>
<dbReference type="InterPro" id="IPR008915">
    <property type="entry name" value="Peptidase_M50"/>
</dbReference>
<dbReference type="Pfam" id="PF02163">
    <property type="entry name" value="Peptidase_M50"/>
    <property type="match status" value="1"/>
</dbReference>
<evidence type="ECO:0000256" key="6">
    <source>
        <dbReference type="SAM" id="Phobius"/>
    </source>
</evidence>
<protein>
    <recommendedName>
        <fullName evidence="5">Endopeptidase S2P</fullName>
    </recommendedName>
</protein>
<keyword evidence="2 6" id="KW-0812">Transmembrane</keyword>
<keyword evidence="9" id="KW-1185">Reference proteome</keyword>
<feature type="transmembrane region" description="Helical" evidence="6">
    <location>
        <begin position="163"/>
        <end position="187"/>
    </location>
</feature>
<dbReference type="Proteomes" id="UP001479436">
    <property type="component" value="Unassembled WGS sequence"/>
</dbReference>
<evidence type="ECO:0000313" key="9">
    <source>
        <dbReference type="Proteomes" id="UP001479436"/>
    </source>
</evidence>
<feature type="transmembrane region" description="Helical" evidence="6">
    <location>
        <begin position="90"/>
        <end position="114"/>
    </location>
</feature>
<dbReference type="EMBL" id="JASJQH010006956">
    <property type="protein sequence ID" value="KAK9722185.1"/>
    <property type="molecule type" value="Genomic_DNA"/>
</dbReference>
<evidence type="ECO:0000256" key="3">
    <source>
        <dbReference type="ARBA" id="ARBA00022989"/>
    </source>
</evidence>
<reference evidence="8 9" key="1">
    <citation type="submission" date="2023-04" db="EMBL/GenBank/DDBJ databases">
        <title>Genome of Basidiobolus ranarum AG-B5.</title>
        <authorList>
            <person name="Stajich J.E."/>
            <person name="Carter-House D."/>
            <person name="Gryganskyi A."/>
        </authorList>
    </citation>
    <scope>NUCLEOTIDE SEQUENCE [LARGE SCALE GENOMIC DNA]</scope>
    <source>
        <strain evidence="8 9">AG-B5</strain>
    </source>
</reference>
<feature type="transmembrane region" description="Helical" evidence="6">
    <location>
        <begin position="479"/>
        <end position="498"/>
    </location>
</feature>
<sequence>MTPFYFFLFLLLFWSILPLTIKALRKLKETRKSEGLFIEETASEHENEVTSCSSRHSIHTSLFQIRYTTTSLNGFFRKVATYSPNFWNHWFTVGVCFGLAAMLFGLGLIALAGWRISVVLCQNWFANKTEIGDGLPNDSSDGEPSGQVLIPMIPGVTLPLSHLVYYLLALFISGIVHEVGHAVAAICERVPVHSFGTFLIFLYPGAFVDISSRNLTLLSPFRKLRVICAGVWHNAVLFLIIWCLLSSGAMNLGFSLVGWTILHPNDGLAVVNVAQDSPLSTFLSQSSLITRLDDTPLDHGFDSWSRFLLEAPSQDRLEHSKGFCVLQPEMEVEPLECCEISSQHPFGQSHNESISCFTSLVDTEQEIGPKFACLPSMQTITQGKRCQVNTDCDVYHQDGFTSGNCMEPYNSQSNAKLLRIYFREPEWNLESVSDVNDKVVVFMGDYAEVWNTVQVSVLRPRWWFIPTSLPFMVESTLRYILSFTLALSILNILPAYHLDGHHALSAILSMIFSCEQGSNGQIQLKKATEKTILMVTSVLMGWVVIGSLIVVILGLH</sequence>
<keyword evidence="4 6" id="KW-0472">Membrane</keyword>
<feature type="transmembrane region" description="Helical" evidence="6">
    <location>
        <begin position="224"/>
        <end position="245"/>
    </location>
</feature>
<feature type="transmembrane region" description="Helical" evidence="6">
    <location>
        <begin position="532"/>
        <end position="555"/>
    </location>
</feature>
<dbReference type="PANTHER" id="PTHR13325">
    <property type="entry name" value="PROTEASE M50 MEMBRANE-BOUND TRANSCRIPTION FACTOR SITE 2 PROTEASE"/>
    <property type="match status" value="1"/>
</dbReference>
<evidence type="ECO:0000256" key="1">
    <source>
        <dbReference type="ARBA" id="ARBA00004127"/>
    </source>
</evidence>
<feature type="transmembrane region" description="Helical" evidence="6">
    <location>
        <begin position="6"/>
        <end position="24"/>
    </location>
</feature>
<comment type="caution">
    <text evidence="8">The sequence shown here is derived from an EMBL/GenBank/DDBJ whole genome shotgun (WGS) entry which is preliminary data.</text>
</comment>
<name>A0ABR2W747_9FUNG</name>